<dbReference type="Pfam" id="PF13379">
    <property type="entry name" value="NMT1_2"/>
    <property type="match status" value="1"/>
</dbReference>
<evidence type="ECO:0000313" key="2">
    <source>
        <dbReference type="Proteomes" id="UP000245698"/>
    </source>
</evidence>
<evidence type="ECO:0000313" key="1">
    <source>
        <dbReference type="EMBL" id="SJM31444.1"/>
    </source>
</evidence>
<accession>A0A2P9AJY1</accession>
<dbReference type="Proteomes" id="UP000245698">
    <property type="component" value="Unassembled WGS sequence"/>
</dbReference>
<sequence>MHTLYPGRFSRRRFLRGMTLAGTAGLLGWHTGRAAAEPPPETTRIRLVRIPSICQAPQYVAEELLRSEGFTEVHYLQKRGTADIAPALASGEADLSAHFAAPLLLHLEAGDPIVILAGLHVGCFELFGTDRVQAIRDLRGKTVAVPSLDSSRYVFLAAMTAYVGLDLRKDINFVTHPGPESIRLLSEGKIDAYLGFPPEPQEMREQQIGHVVISSTVDRPWSQYFCCMLAGNREFVRTNPVATKRALRAILKAADFCASEPEQSAQFLVEQGYTKRYDPALQVMKAIPYGWREYSAEDTLRFYALRLREVGMLKSTPQKLLAQGTDWRFLNELKNELKT</sequence>
<dbReference type="Gene3D" id="3.40.190.10">
    <property type="entry name" value="Periplasmic binding protein-like II"/>
    <property type="match status" value="2"/>
</dbReference>
<reference evidence="2" key="1">
    <citation type="submission" date="2016-12" db="EMBL/GenBank/DDBJ databases">
        <authorList>
            <person name="Brunel B."/>
        </authorList>
    </citation>
    <scope>NUCLEOTIDE SEQUENCE [LARGE SCALE GENOMIC DNA]</scope>
</reference>
<gene>
    <name evidence="1" type="ORF">BQ8482_20059</name>
</gene>
<keyword evidence="2" id="KW-1185">Reference proteome</keyword>
<dbReference type="InterPro" id="IPR006311">
    <property type="entry name" value="TAT_signal"/>
</dbReference>
<protein>
    <submittedName>
        <fullName evidence="1">Putative ABC transporter substrate-binding protein</fullName>
    </submittedName>
</protein>
<organism evidence="1 2">
    <name type="scientific">Mesorhizobium delmotii</name>
    <dbReference type="NCBI Taxonomy" id="1631247"/>
    <lineage>
        <taxon>Bacteria</taxon>
        <taxon>Pseudomonadati</taxon>
        <taxon>Pseudomonadota</taxon>
        <taxon>Alphaproteobacteria</taxon>
        <taxon>Hyphomicrobiales</taxon>
        <taxon>Phyllobacteriaceae</taxon>
        <taxon>Mesorhizobium</taxon>
    </lineage>
</organism>
<dbReference type="SUPFAM" id="SSF53850">
    <property type="entry name" value="Periplasmic binding protein-like II"/>
    <property type="match status" value="1"/>
</dbReference>
<dbReference type="PANTHER" id="PTHR30024">
    <property type="entry name" value="ALIPHATIC SULFONATES-BINDING PROTEIN-RELATED"/>
    <property type="match status" value="1"/>
</dbReference>
<proteinExistence type="predicted"/>
<dbReference type="EMBL" id="FUIG01000026">
    <property type="protein sequence ID" value="SJM31444.1"/>
    <property type="molecule type" value="Genomic_DNA"/>
</dbReference>
<name>A0A2P9AJY1_9HYPH</name>
<dbReference type="PROSITE" id="PS51318">
    <property type="entry name" value="TAT"/>
    <property type="match status" value="1"/>
</dbReference>
<dbReference type="AlphaFoldDB" id="A0A2P9AJY1"/>